<comment type="caution">
    <text evidence="2">The sequence shown here is derived from an EMBL/GenBank/DDBJ whole genome shotgun (WGS) entry which is preliminary data.</text>
</comment>
<evidence type="ECO:0000256" key="1">
    <source>
        <dbReference type="SAM" id="Phobius"/>
    </source>
</evidence>
<accession>A0A8J2PM56</accession>
<dbReference type="EMBL" id="CAJVCH010570917">
    <property type="protein sequence ID" value="CAG7836188.1"/>
    <property type="molecule type" value="Genomic_DNA"/>
</dbReference>
<gene>
    <name evidence="2" type="ORF">AFUS01_LOCUS45457</name>
</gene>
<organism evidence="2 3">
    <name type="scientific">Allacma fusca</name>
    <dbReference type="NCBI Taxonomy" id="39272"/>
    <lineage>
        <taxon>Eukaryota</taxon>
        <taxon>Metazoa</taxon>
        <taxon>Ecdysozoa</taxon>
        <taxon>Arthropoda</taxon>
        <taxon>Hexapoda</taxon>
        <taxon>Collembola</taxon>
        <taxon>Symphypleona</taxon>
        <taxon>Sminthuridae</taxon>
        <taxon>Allacma</taxon>
    </lineage>
</organism>
<evidence type="ECO:0000313" key="3">
    <source>
        <dbReference type="Proteomes" id="UP000708208"/>
    </source>
</evidence>
<proteinExistence type="predicted"/>
<feature type="transmembrane region" description="Helical" evidence="1">
    <location>
        <begin position="55"/>
        <end position="80"/>
    </location>
</feature>
<name>A0A8J2PM56_9HEXA</name>
<keyword evidence="1" id="KW-0472">Membrane</keyword>
<evidence type="ECO:0000313" key="2">
    <source>
        <dbReference type="EMBL" id="CAG7836188.1"/>
    </source>
</evidence>
<keyword evidence="1" id="KW-1133">Transmembrane helix</keyword>
<protein>
    <submittedName>
        <fullName evidence="2">Uncharacterized protein</fullName>
    </submittedName>
</protein>
<reference evidence="2" key="1">
    <citation type="submission" date="2021-06" db="EMBL/GenBank/DDBJ databases">
        <authorList>
            <person name="Hodson N. C."/>
            <person name="Mongue J. A."/>
            <person name="Jaron S. K."/>
        </authorList>
    </citation>
    <scope>NUCLEOTIDE SEQUENCE</scope>
</reference>
<dbReference type="AlphaFoldDB" id="A0A8J2PM56"/>
<keyword evidence="3" id="KW-1185">Reference proteome</keyword>
<dbReference type="Proteomes" id="UP000708208">
    <property type="component" value="Unassembled WGS sequence"/>
</dbReference>
<sequence>MGKSSVYEEFFRELCRALVVKAIALLIGRSGSWFKSVAKKAREDFETGNYSQEEILRIVSVIYVGTIFLCLFSAGIVVGIYKMRKKLLMLLPLLERFMMLYFVQNLATDFADNVISGFCQSIFSLALPVSLYSGTKVKGVWTSGLCVLTEVICFLWGPGVVAGIFCTLDVVETVDEFEIFVLMRAIKFICSVSWSWTMDQCGDQILHLGSNTLAALGVGDVESCKGTCCINRLKADTPPVELSTGIGFWSYLV</sequence>
<keyword evidence="1" id="KW-0812">Transmembrane</keyword>